<organism evidence="2 3">
    <name type="scientific">Lactuca sativa</name>
    <name type="common">Garden lettuce</name>
    <dbReference type="NCBI Taxonomy" id="4236"/>
    <lineage>
        <taxon>Eukaryota</taxon>
        <taxon>Viridiplantae</taxon>
        <taxon>Streptophyta</taxon>
        <taxon>Embryophyta</taxon>
        <taxon>Tracheophyta</taxon>
        <taxon>Spermatophyta</taxon>
        <taxon>Magnoliopsida</taxon>
        <taxon>eudicotyledons</taxon>
        <taxon>Gunneridae</taxon>
        <taxon>Pentapetalae</taxon>
        <taxon>asterids</taxon>
        <taxon>campanulids</taxon>
        <taxon>Asterales</taxon>
        <taxon>Asteraceae</taxon>
        <taxon>Cichorioideae</taxon>
        <taxon>Cichorieae</taxon>
        <taxon>Lactucinae</taxon>
        <taxon>Lactuca</taxon>
    </lineage>
</organism>
<evidence type="ECO:0000259" key="1">
    <source>
        <dbReference type="Pfam" id="PF03732"/>
    </source>
</evidence>
<protein>
    <recommendedName>
        <fullName evidence="1">Retrotransposon gag domain-containing protein</fullName>
    </recommendedName>
</protein>
<dbReference type="InterPro" id="IPR005162">
    <property type="entry name" value="Retrotrans_gag_dom"/>
</dbReference>
<proteinExistence type="predicted"/>
<dbReference type="Pfam" id="PF03732">
    <property type="entry name" value="Retrotrans_gag"/>
    <property type="match status" value="1"/>
</dbReference>
<gene>
    <name evidence="2" type="ORF">LSAT_V11C600300940</name>
</gene>
<comment type="caution">
    <text evidence="2">The sequence shown here is derived from an EMBL/GenBank/DDBJ whole genome shotgun (WGS) entry which is preliminary data.</text>
</comment>
<dbReference type="Proteomes" id="UP000235145">
    <property type="component" value="Unassembled WGS sequence"/>
</dbReference>
<feature type="domain" description="Retrotransposon gag" evidence="1">
    <location>
        <begin position="142"/>
        <end position="203"/>
    </location>
</feature>
<sequence length="203" mass="23404">MVVVGDACQEATMATGQILNQPNLGCNTGGTISLPSGAIKNKRVWDLELQHSAKSDEVTKTEPFIWDDGVGPKNPFHNPFGREDRRNPFTREPGGDSLCNFGVKIDVLEFDWKVEPDLFIEWLQTVERIFDLRDIPDDDKVKFVAIKLRKYASLWWEHVKKKQAQEGKSKISTWNKMKKLLREKFLPPNFLQEAFLEYHNLSQ</sequence>
<name>A0A9R1V7J6_LACSA</name>
<dbReference type="AlphaFoldDB" id="A0A9R1V7J6"/>
<reference evidence="2 3" key="1">
    <citation type="journal article" date="2017" name="Nat. Commun.">
        <title>Genome assembly with in vitro proximity ligation data and whole-genome triplication in lettuce.</title>
        <authorList>
            <person name="Reyes-Chin-Wo S."/>
            <person name="Wang Z."/>
            <person name="Yang X."/>
            <person name="Kozik A."/>
            <person name="Arikit S."/>
            <person name="Song C."/>
            <person name="Xia L."/>
            <person name="Froenicke L."/>
            <person name="Lavelle D.O."/>
            <person name="Truco M.J."/>
            <person name="Xia R."/>
            <person name="Zhu S."/>
            <person name="Xu C."/>
            <person name="Xu H."/>
            <person name="Xu X."/>
            <person name="Cox K."/>
            <person name="Korf I."/>
            <person name="Meyers B.C."/>
            <person name="Michelmore R.W."/>
        </authorList>
    </citation>
    <scope>NUCLEOTIDE SEQUENCE [LARGE SCALE GENOMIC DNA]</scope>
    <source>
        <strain evidence="3">cv. Salinas</strain>
        <tissue evidence="2">Seedlings</tissue>
    </source>
</reference>
<evidence type="ECO:0000313" key="2">
    <source>
        <dbReference type="EMBL" id="KAJ0200354.1"/>
    </source>
</evidence>
<dbReference type="PANTHER" id="PTHR35046">
    <property type="entry name" value="ZINC KNUCKLE (CCHC-TYPE) FAMILY PROTEIN"/>
    <property type="match status" value="1"/>
</dbReference>
<keyword evidence="3" id="KW-1185">Reference proteome</keyword>
<accession>A0A9R1V7J6</accession>
<dbReference type="EMBL" id="NBSK02000006">
    <property type="protein sequence ID" value="KAJ0200354.1"/>
    <property type="molecule type" value="Genomic_DNA"/>
</dbReference>
<evidence type="ECO:0000313" key="3">
    <source>
        <dbReference type="Proteomes" id="UP000235145"/>
    </source>
</evidence>
<dbReference type="PANTHER" id="PTHR35046:SF23">
    <property type="entry name" value="NUCLEOTIDYLTRANSFERASE, RIBONUCLEASE H"/>
    <property type="match status" value="1"/>
</dbReference>